<feature type="chain" id="PRO_5026836866" description="CUB domain-containing protein" evidence="2">
    <location>
        <begin position="20"/>
        <end position="175"/>
    </location>
</feature>
<evidence type="ECO:0000313" key="3">
    <source>
        <dbReference type="EMBL" id="CAC5410812.1"/>
    </source>
</evidence>
<sequence>MKLILVLVVIIFATLGCHCRRQGGRRPGGPRHDGGRPGGPRPDGDRPGRPRPDDGDSKETGDSTDATTVKTYDGDCYLKVSEDIDPEEFQVVLRFNRPIDSLSLGGFTIKESSHNKKFILTNSDSISAGSVELQYTAEYNGKRRLLGRCGCNRRPETTEGPTTTTETPDGPPPPA</sequence>
<evidence type="ECO:0000313" key="4">
    <source>
        <dbReference type="Proteomes" id="UP000507470"/>
    </source>
</evidence>
<dbReference type="Proteomes" id="UP000507470">
    <property type="component" value="Unassembled WGS sequence"/>
</dbReference>
<feature type="signal peptide" evidence="2">
    <location>
        <begin position="1"/>
        <end position="19"/>
    </location>
</feature>
<dbReference type="OrthoDB" id="6145502at2759"/>
<protein>
    <recommendedName>
        <fullName evidence="5">CUB domain-containing protein</fullName>
    </recommendedName>
</protein>
<organism evidence="3 4">
    <name type="scientific">Mytilus coruscus</name>
    <name type="common">Sea mussel</name>
    <dbReference type="NCBI Taxonomy" id="42192"/>
    <lineage>
        <taxon>Eukaryota</taxon>
        <taxon>Metazoa</taxon>
        <taxon>Spiralia</taxon>
        <taxon>Lophotrochozoa</taxon>
        <taxon>Mollusca</taxon>
        <taxon>Bivalvia</taxon>
        <taxon>Autobranchia</taxon>
        <taxon>Pteriomorphia</taxon>
        <taxon>Mytilida</taxon>
        <taxon>Mytiloidea</taxon>
        <taxon>Mytilidae</taxon>
        <taxon>Mytilinae</taxon>
        <taxon>Mytilus</taxon>
    </lineage>
</organism>
<feature type="region of interest" description="Disordered" evidence="1">
    <location>
        <begin position="150"/>
        <end position="175"/>
    </location>
</feature>
<feature type="compositionally biased region" description="Basic and acidic residues" evidence="1">
    <location>
        <begin position="42"/>
        <end position="61"/>
    </location>
</feature>
<evidence type="ECO:0000256" key="2">
    <source>
        <dbReference type="SAM" id="SignalP"/>
    </source>
</evidence>
<evidence type="ECO:0000256" key="1">
    <source>
        <dbReference type="SAM" id="MobiDB-lite"/>
    </source>
</evidence>
<reference evidence="3 4" key="1">
    <citation type="submission" date="2020-06" db="EMBL/GenBank/DDBJ databases">
        <authorList>
            <person name="Li R."/>
            <person name="Bekaert M."/>
        </authorList>
    </citation>
    <scope>NUCLEOTIDE SEQUENCE [LARGE SCALE GENOMIC DNA]</scope>
    <source>
        <strain evidence="4">wild</strain>
    </source>
</reference>
<feature type="region of interest" description="Disordered" evidence="1">
    <location>
        <begin position="21"/>
        <end position="69"/>
    </location>
</feature>
<accession>A0A6J8DT05</accession>
<dbReference type="AlphaFoldDB" id="A0A6J8DT05"/>
<name>A0A6J8DT05_MYTCO</name>
<evidence type="ECO:0008006" key="5">
    <source>
        <dbReference type="Google" id="ProtNLM"/>
    </source>
</evidence>
<proteinExistence type="predicted"/>
<gene>
    <name evidence="3" type="ORF">MCOR_43970</name>
</gene>
<dbReference type="EMBL" id="CACVKT020007808">
    <property type="protein sequence ID" value="CAC5410812.1"/>
    <property type="molecule type" value="Genomic_DNA"/>
</dbReference>
<keyword evidence="4" id="KW-1185">Reference proteome</keyword>
<keyword evidence="2" id="KW-0732">Signal</keyword>
<feature type="compositionally biased region" description="Low complexity" evidence="1">
    <location>
        <begin position="150"/>
        <end position="168"/>
    </location>
</feature>
<dbReference type="PROSITE" id="PS51257">
    <property type="entry name" value="PROKAR_LIPOPROTEIN"/>
    <property type="match status" value="1"/>
</dbReference>